<feature type="region of interest" description="Disordered" evidence="1">
    <location>
        <begin position="1"/>
        <end position="53"/>
    </location>
</feature>
<accession>A0ABS5L6E3</accession>
<name>A0ABS5L6E3_9ACTN</name>
<dbReference type="RefSeq" id="WP_212020868.1">
    <property type="nucleotide sequence ID" value="NZ_JAAFYZ010000294.1"/>
</dbReference>
<proteinExistence type="predicted"/>
<evidence type="ECO:0000313" key="3">
    <source>
        <dbReference type="Proteomes" id="UP000730482"/>
    </source>
</evidence>
<protein>
    <submittedName>
        <fullName evidence="2">Uncharacterized protein</fullName>
    </submittedName>
</protein>
<comment type="caution">
    <text evidence="2">The sequence shown here is derived from an EMBL/GenBank/DDBJ whole genome shotgun (WGS) entry which is preliminary data.</text>
</comment>
<dbReference type="Proteomes" id="UP000730482">
    <property type="component" value="Unassembled WGS sequence"/>
</dbReference>
<feature type="compositionally biased region" description="Polar residues" evidence="1">
    <location>
        <begin position="10"/>
        <end position="47"/>
    </location>
</feature>
<keyword evidence="3" id="KW-1185">Reference proteome</keyword>
<evidence type="ECO:0000313" key="2">
    <source>
        <dbReference type="EMBL" id="MBS2553882.1"/>
    </source>
</evidence>
<sequence length="53" mass="5687">MTEGVKSFETHTPNRNPAHNTSNQQIPPGDQRVTNPVTNSVTNSATNGRAKLA</sequence>
<organism evidence="2 3">
    <name type="scientific">Catenulispora pinistramenti</name>
    <dbReference type="NCBI Taxonomy" id="2705254"/>
    <lineage>
        <taxon>Bacteria</taxon>
        <taxon>Bacillati</taxon>
        <taxon>Actinomycetota</taxon>
        <taxon>Actinomycetes</taxon>
        <taxon>Catenulisporales</taxon>
        <taxon>Catenulisporaceae</taxon>
        <taxon>Catenulispora</taxon>
    </lineage>
</organism>
<dbReference type="EMBL" id="JAAFYZ010000294">
    <property type="protein sequence ID" value="MBS2553882.1"/>
    <property type="molecule type" value="Genomic_DNA"/>
</dbReference>
<reference evidence="2 3" key="1">
    <citation type="submission" date="2020-02" db="EMBL/GenBank/DDBJ databases">
        <title>Acidophilic actinobacteria isolated from forest soil.</title>
        <authorList>
            <person name="Golinska P."/>
        </authorList>
    </citation>
    <scope>NUCLEOTIDE SEQUENCE [LARGE SCALE GENOMIC DNA]</scope>
    <source>
        <strain evidence="2 3">NL8</strain>
    </source>
</reference>
<gene>
    <name evidence="2" type="ORF">KGQ19_44220</name>
</gene>
<evidence type="ECO:0000256" key="1">
    <source>
        <dbReference type="SAM" id="MobiDB-lite"/>
    </source>
</evidence>